<protein>
    <submittedName>
        <fullName evidence="2">Uncharacterized protein</fullName>
    </submittedName>
</protein>
<name>A0A5C5X843_9PLAN</name>
<dbReference type="RefSeq" id="WP_146509557.1">
    <property type="nucleotide sequence ID" value="NZ_SIHI01000001.1"/>
</dbReference>
<evidence type="ECO:0000313" key="2">
    <source>
        <dbReference type="EMBL" id="TWT58869.1"/>
    </source>
</evidence>
<proteinExistence type="predicted"/>
<evidence type="ECO:0000313" key="3">
    <source>
        <dbReference type="Proteomes" id="UP000317243"/>
    </source>
</evidence>
<comment type="caution">
    <text evidence="2">The sequence shown here is derived from an EMBL/GenBank/DDBJ whole genome shotgun (WGS) entry which is preliminary data.</text>
</comment>
<dbReference type="Proteomes" id="UP000317243">
    <property type="component" value="Unassembled WGS sequence"/>
</dbReference>
<accession>A0A5C5X843</accession>
<gene>
    <name evidence="2" type="ORF">KOR42_22560</name>
</gene>
<organism evidence="2 3">
    <name type="scientific">Thalassoglobus neptunius</name>
    <dbReference type="NCBI Taxonomy" id="1938619"/>
    <lineage>
        <taxon>Bacteria</taxon>
        <taxon>Pseudomonadati</taxon>
        <taxon>Planctomycetota</taxon>
        <taxon>Planctomycetia</taxon>
        <taxon>Planctomycetales</taxon>
        <taxon>Planctomycetaceae</taxon>
        <taxon>Thalassoglobus</taxon>
    </lineage>
</organism>
<dbReference type="EMBL" id="SIHI01000001">
    <property type="protein sequence ID" value="TWT58869.1"/>
    <property type="molecule type" value="Genomic_DNA"/>
</dbReference>
<reference evidence="2 3" key="1">
    <citation type="submission" date="2019-02" db="EMBL/GenBank/DDBJ databases">
        <title>Deep-cultivation of Planctomycetes and their phenomic and genomic characterization uncovers novel biology.</title>
        <authorList>
            <person name="Wiegand S."/>
            <person name="Jogler M."/>
            <person name="Boedeker C."/>
            <person name="Pinto D."/>
            <person name="Vollmers J."/>
            <person name="Rivas-Marin E."/>
            <person name="Kohn T."/>
            <person name="Peeters S.H."/>
            <person name="Heuer A."/>
            <person name="Rast P."/>
            <person name="Oberbeckmann S."/>
            <person name="Bunk B."/>
            <person name="Jeske O."/>
            <person name="Meyerdierks A."/>
            <person name="Storesund J.E."/>
            <person name="Kallscheuer N."/>
            <person name="Luecker S."/>
            <person name="Lage O.M."/>
            <person name="Pohl T."/>
            <person name="Merkel B.J."/>
            <person name="Hornburger P."/>
            <person name="Mueller R.-W."/>
            <person name="Bruemmer F."/>
            <person name="Labrenz M."/>
            <person name="Spormann A.M."/>
            <person name="Op Den Camp H."/>
            <person name="Overmann J."/>
            <person name="Amann R."/>
            <person name="Jetten M.S.M."/>
            <person name="Mascher T."/>
            <person name="Medema M.H."/>
            <person name="Devos D.P."/>
            <person name="Kaster A.-K."/>
            <person name="Ovreas L."/>
            <person name="Rohde M."/>
            <person name="Galperin M.Y."/>
            <person name="Jogler C."/>
        </authorList>
    </citation>
    <scope>NUCLEOTIDE SEQUENCE [LARGE SCALE GENOMIC DNA]</scope>
    <source>
        <strain evidence="2 3">KOR42</strain>
    </source>
</reference>
<evidence type="ECO:0000256" key="1">
    <source>
        <dbReference type="SAM" id="MobiDB-lite"/>
    </source>
</evidence>
<keyword evidence="3" id="KW-1185">Reference proteome</keyword>
<dbReference type="AlphaFoldDB" id="A0A5C5X843"/>
<sequence length="228" mass="24680">MTTERNPYQYQATIPFKNVGSVKIPPFCPILIGGPQRVDSNGKNPEWLRTGSSPEERSSSQSETDAVKGGGQRGLGFVAFNGMGAVASRNQGHCTFCGPEGLTAQVDESGGRVSTNRLLLVRYGNNKLEPYNQGVYANIVAMFVSQERFEEGYHHITPLPHGQWLGLTNQTSTKGDVSSAQIISNDIGVTVGSIRNMTFLNIWGRIANNRRVLLGMHGGTIIPIAAEC</sequence>
<feature type="region of interest" description="Disordered" evidence="1">
    <location>
        <begin position="34"/>
        <end position="70"/>
    </location>
</feature>